<dbReference type="PANTHER" id="PTHR13696:SF96">
    <property type="entry name" value="COBQ_COBB_MIND_PARA NUCLEOTIDE BINDING DOMAIN-CONTAINING PROTEIN"/>
    <property type="match status" value="1"/>
</dbReference>
<dbReference type="Gene3D" id="3.40.50.300">
    <property type="entry name" value="P-loop containing nucleotide triphosphate hydrolases"/>
    <property type="match status" value="1"/>
</dbReference>
<dbReference type="AlphaFoldDB" id="A0A918QDB8"/>
<organism evidence="1 2">
    <name type="scientific">Asticcacaulis endophyticus</name>
    <dbReference type="NCBI Taxonomy" id="1395890"/>
    <lineage>
        <taxon>Bacteria</taxon>
        <taxon>Pseudomonadati</taxon>
        <taxon>Pseudomonadota</taxon>
        <taxon>Alphaproteobacteria</taxon>
        <taxon>Caulobacterales</taxon>
        <taxon>Caulobacteraceae</taxon>
        <taxon>Asticcacaulis</taxon>
    </lineage>
</organism>
<keyword evidence="2" id="KW-1185">Reference proteome</keyword>
<dbReference type="PANTHER" id="PTHR13696">
    <property type="entry name" value="P-LOOP CONTAINING NUCLEOSIDE TRIPHOSPHATE HYDROLASE"/>
    <property type="match status" value="1"/>
</dbReference>
<dbReference type="EMBL" id="BMZB01000006">
    <property type="protein sequence ID" value="GGZ43136.1"/>
    <property type="molecule type" value="Genomic_DNA"/>
</dbReference>
<dbReference type="Proteomes" id="UP000662572">
    <property type="component" value="Unassembled WGS sequence"/>
</dbReference>
<name>A0A918QDB8_9CAUL</name>
<accession>A0A918QDB8</accession>
<sequence length="296" mass="32530">MGVTGLAFKQASGPARILVFGNEKGGAGKSTVAMHIAVALLHQGKSVAFIDLDLRQRSLARFFSNRKAWTEANQKTLPQAFEPFLHETPAKLVDAPEDVAVAAFDRALGEALATCDMIVIDTPGGDSAMSRRAHMCADLILTPMNDSFIDFDLLGQVDPVTLDLKRPSIYSETVWNARKHRAIENGQSIDWVVLRNRLATTEARNRKRVDERVAALSKRVGFRVSAGLRDRVIYRELFPFGLTVADLSSDVRPVAVSLAHVAARQELRSVMIELNLEQGAQIAGAVDEDERERVQA</sequence>
<dbReference type="SUPFAM" id="SSF52540">
    <property type="entry name" value="P-loop containing nucleoside triphosphate hydrolases"/>
    <property type="match status" value="1"/>
</dbReference>
<reference evidence="1" key="2">
    <citation type="submission" date="2020-09" db="EMBL/GenBank/DDBJ databases">
        <authorList>
            <person name="Sun Q."/>
            <person name="Kim S."/>
        </authorList>
    </citation>
    <scope>NUCLEOTIDE SEQUENCE</scope>
    <source>
        <strain evidence="1">KCTC 32296</strain>
    </source>
</reference>
<proteinExistence type="predicted"/>
<gene>
    <name evidence="1" type="primary">mipZ</name>
    <name evidence="1" type="ORF">GCM10011273_32420</name>
</gene>
<dbReference type="CDD" id="cd02042">
    <property type="entry name" value="ParAB_family"/>
    <property type="match status" value="1"/>
</dbReference>
<reference evidence="1" key="1">
    <citation type="journal article" date="2014" name="Int. J. Syst. Evol. Microbiol.">
        <title>Complete genome sequence of Corynebacterium casei LMG S-19264T (=DSM 44701T), isolated from a smear-ripened cheese.</title>
        <authorList>
            <consortium name="US DOE Joint Genome Institute (JGI-PGF)"/>
            <person name="Walter F."/>
            <person name="Albersmeier A."/>
            <person name="Kalinowski J."/>
            <person name="Ruckert C."/>
        </authorList>
    </citation>
    <scope>NUCLEOTIDE SEQUENCE</scope>
    <source>
        <strain evidence="1">KCTC 32296</strain>
    </source>
</reference>
<evidence type="ECO:0000313" key="2">
    <source>
        <dbReference type="Proteomes" id="UP000662572"/>
    </source>
</evidence>
<dbReference type="InterPro" id="IPR027417">
    <property type="entry name" value="P-loop_NTPase"/>
</dbReference>
<protein>
    <submittedName>
        <fullName evidence="1">ATPase</fullName>
    </submittedName>
</protein>
<evidence type="ECO:0000313" key="1">
    <source>
        <dbReference type="EMBL" id="GGZ43136.1"/>
    </source>
</evidence>
<comment type="caution">
    <text evidence="1">The sequence shown here is derived from an EMBL/GenBank/DDBJ whole genome shotgun (WGS) entry which is preliminary data.</text>
</comment>
<dbReference type="Pfam" id="PF09140">
    <property type="entry name" value="MipZ"/>
    <property type="match status" value="1"/>
</dbReference>
<dbReference type="InterPro" id="IPR050678">
    <property type="entry name" value="DNA_Partitioning_ATPase"/>
</dbReference>
<dbReference type="InterPro" id="IPR015223">
    <property type="entry name" value="MipZ"/>
</dbReference>